<comment type="caution">
    <text evidence="1">The sequence shown here is derived from an EMBL/GenBank/DDBJ whole genome shotgun (WGS) entry which is preliminary data.</text>
</comment>
<accession>A0ACC0VVE4</accession>
<name>A0ACC0VVE4_9STRA</name>
<dbReference type="EMBL" id="CM047585">
    <property type="protein sequence ID" value="KAI9909889.1"/>
    <property type="molecule type" value="Genomic_DNA"/>
</dbReference>
<dbReference type="Proteomes" id="UP001163321">
    <property type="component" value="Chromosome 6"/>
</dbReference>
<reference evidence="1 2" key="1">
    <citation type="journal article" date="2022" name="bioRxiv">
        <title>The genome of the oomycete Peronosclerospora sorghi, a cosmopolitan pathogen of maize and sorghum, is inflated with dispersed pseudogenes.</title>
        <authorList>
            <person name="Fletcher K."/>
            <person name="Martin F."/>
            <person name="Isakeit T."/>
            <person name="Cavanaugh K."/>
            <person name="Magill C."/>
            <person name="Michelmore R."/>
        </authorList>
    </citation>
    <scope>NUCLEOTIDE SEQUENCE [LARGE SCALE GENOMIC DNA]</scope>
    <source>
        <strain evidence="1">P6</strain>
    </source>
</reference>
<proteinExistence type="predicted"/>
<organism evidence="1 2">
    <name type="scientific">Peronosclerospora sorghi</name>
    <dbReference type="NCBI Taxonomy" id="230839"/>
    <lineage>
        <taxon>Eukaryota</taxon>
        <taxon>Sar</taxon>
        <taxon>Stramenopiles</taxon>
        <taxon>Oomycota</taxon>
        <taxon>Peronosporomycetes</taxon>
        <taxon>Peronosporales</taxon>
        <taxon>Peronosporaceae</taxon>
        <taxon>Peronosclerospora</taxon>
    </lineage>
</organism>
<sequence>MSLQDHQAPYTPWWTIHDVLGSALYRLLVLLLDSIPSFILNALMNLMARYVANTAQKKALQSSKVKVMAWDARRFNFRSWPSTCCG</sequence>
<keyword evidence="2" id="KW-1185">Reference proteome</keyword>
<protein>
    <submittedName>
        <fullName evidence="1">Uncharacterized protein</fullName>
    </submittedName>
</protein>
<gene>
    <name evidence="1" type="ORF">PsorP6_010267</name>
</gene>
<evidence type="ECO:0000313" key="2">
    <source>
        <dbReference type="Proteomes" id="UP001163321"/>
    </source>
</evidence>
<evidence type="ECO:0000313" key="1">
    <source>
        <dbReference type="EMBL" id="KAI9909889.1"/>
    </source>
</evidence>